<evidence type="ECO:0000259" key="6">
    <source>
        <dbReference type="PROSITE" id="PS50600"/>
    </source>
</evidence>
<evidence type="ECO:0000256" key="5">
    <source>
        <dbReference type="SAM" id="MobiDB-lite"/>
    </source>
</evidence>
<sequence>MSQPEIKASSSTIEGYTSKDNNDNSAKEDLDSVMGLFENLKIEQKTMDVYKLELLKIKKDVLNTIAERDIEYSKYDELYEQTKIPTEKEIIEPLTEEENMLVDKVFRPRQSGILSQVKNATVEYKDIYKLLPETWLNDEIINFYFELLSDRASKDSSLPSIHCFNTFFCTTLREQGYAKVRRWTKRVDIFSKDILFVPINKSYHWVLGVIDMKNKRISIYDSLHGKDEFTLTLLLSYLEEEHLDKKKALYDTSEWIIESPSNIPAQGNAYDCGVFTCTFAERISRQAPLDFSQKDMDTIRRKMVVNILNKKI</sequence>
<dbReference type="GO" id="GO:0006508">
    <property type="term" value="P:proteolysis"/>
    <property type="evidence" value="ECO:0007669"/>
    <property type="project" value="UniProtKB-KW"/>
</dbReference>
<dbReference type="GO" id="GO:0016929">
    <property type="term" value="F:deSUMOylase activity"/>
    <property type="evidence" value="ECO:0007669"/>
    <property type="project" value="TreeGrafter"/>
</dbReference>
<feature type="domain" description="Ubiquitin-like protease family profile" evidence="6">
    <location>
        <begin position="120"/>
        <end position="283"/>
    </location>
</feature>
<keyword evidence="8" id="KW-1185">Reference proteome</keyword>
<name>A0A9P6XFA6_RHIOR</name>
<reference evidence="7" key="1">
    <citation type="journal article" date="2020" name="Microb. Genom.">
        <title>Genetic diversity of clinical and environmental Mucorales isolates obtained from an investigation of mucormycosis cases among solid organ transplant recipients.</title>
        <authorList>
            <person name="Nguyen M.H."/>
            <person name="Kaul D."/>
            <person name="Muto C."/>
            <person name="Cheng S.J."/>
            <person name="Richter R.A."/>
            <person name="Bruno V.M."/>
            <person name="Liu G."/>
            <person name="Beyhan S."/>
            <person name="Sundermann A.J."/>
            <person name="Mounaud S."/>
            <person name="Pasculle A.W."/>
            <person name="Nierman W.C."/>
            <person name="Driscoll E."/>
            <person name="Cumbie R."/>
            <person name="Clancy C.J."/>
            <person name="Dupont C.L."/>
        </authorList>
    </citation>
    <scope>NUCLEOTIDE SEQUENCE</scope>
    <source>
        <strain evidence="7">GL11</strain>
    </source>
</reference>
<dbReference type="InterPro" id="IPR038765">
    <property type="entry name" value="Papain-like_cys_pep_sf"/>
</dbReference>
<dbReference type="GO" id="GO:0060255">
    <property type="term" value="P:regulation of macromolecule metabolic process"/>
    <property type="evidence" value="ECO:0007669"/>
    <property type="project" value="UniProtKB-ARBA"/>
</dbReference>
<dbReference type="FunFam" id="3.40.395.10:FF:000001">
    <property type="entry name" value="Sentrin-specific protease 1"/>
    <property type="match status" value="1"/>
</dbReference>
<organism evidence="7 8">
    <name type="scientific">Rhizopus oryzae</name>
    <name type="common">Mucormycosis agent</name>
    <name type="synonym">Rhizopus arrhizus var. delemar</name>
    <dbReference type="NCBI Taxonomy" id="64495"/>
    <lineage>
        <taxon>Eukaryota</taxon>
        <taxon>Fungi</taxon>
        <taxon>Fungi incertae sedis</taxon>
        <taxon>Mucoromycota</taxon>
        <taxon>Mucoromycotina</taxon>
        <taxon>Mucoromycetes</taxon>
        <taxon>Mucorales</taxon>
        <taxon>Mucorineae</taxon>
        <taxon>Rhizopodaceae</taxon>
        <taxon>Rhizopus</taxon>
    </lineage>
</organism>
<dbReference type="OrthoDB" id="1939479at2759"/>
<evidence type="ECO:0000256" key="2">
    <source>
        <dbReference type="ARBA" id="ARBA00022670"/>
    </source>
</evidence>
<dbReference type="SUPFAM" id="SSF54001">
    <property type="entry name" value="Cysteine proteinases"/>
    <property type="match status" value="1"/>
</dbReference>
<evidence type="ECO:0000256" key="4">
    <source>
        <dbReference type="ARBA" id="ARBA00022807"/>
    </source>
</evidence>
<dbReference type="PANTHER" id="PTHR12606">
    <property type="entry name" value="SENTRIN/SUMO-SPECIFIC PROTEASE"/>
    <property type="match status" value="1"/>
</dbReference>
<dbReference type="GO" id="GO:0005634">
    <property type="term" value="C:nucleus"/>
    <property type="evidence" value="ECO:0007669"/>
    <property type="project" value="TreeGrafter"/>
</dbReference>
<dbReference type="Proteomes" id="UP000716291">
    <property type="component" value="Unassembled WGS sequence"/>
</dbReference>
<gene>
    <name evidence="7" type="ORF">G6F64_003277</name>
</gene>
<comment type="caution">
    <text evidence="7">The sequence shown here is derived from an EMBL/GenBank/DDBJ whole genome shotgun (WGS) entry which is preliminary data.</text>
</comment>
<feature type="compositionally biased region" description="Polar residues" evidence="5">
    <location>
        <begin position="1"/>
        <end position="19"/>
    </location>
</feature>
<dbReference type="AlphaFoldDB" id="A0A9P6XFA6"/>
<dbReference type="PROSITE" id="PS50600">
    <property type="entry name" value="ULP_PROTEASE"/>
    <property type="match status" value="1"/>
</dbReference>
<proteinExistence type="inferred from homology"/>
<accession>A0A9P6XFA6</accession>
<evidence type="ECO:0000256" key="1">
    <source>
        <dbReference type="ARBA" id="ARBA00005234"/>
    </source>
</evidence>
<dbReference type="Pfam" id="PF02902">
    <property type="entry name" value="Peptidase_C48"/>
    <property type="match status" value="1"/>
</dbReference>
<feature type="region of interest" description="Disordered" evidence="5">
    <location>
        <begin position="1"/>
        <end position="27"/>
    </location>
</feature>
<keyword evidence="3" id="KW-0378">Hydrolase</keyword>
<dbReference type="GO" id="GO:0016926">
    <property type="term" value="P:protein desumoylation"/>
    <property type="evidence" value="ECO:0007669"/>
    <property type="project" value="TreeGrafter"/>
</dbReference>
<evidence type="ECO:0000313" key="7">
    <source>
        <dbReference type="EMBL" id="KAG1312118.1"/>
    </source>
</evidence>
<evidence type="ECO:0000313" key="8">
    <source>
        <dbReference type="Proteomes" id="UP000716291"/>
    </source>
</evidence>
<dbReference type="EMBL" id="JAANQT010000315">
    <property type="protein sequence ID" value="KAG1312118.1"/>
    <property type="molecule type" value="Genomic_DNA"/>
</dbReference>
<dbReference type="InterPro" id="IPR003653">
    <property type="entry name" value="Peptidase_C48_C"/>
</dbReference>
<dbReference type="Gene3D" id="3.40.395.10">
    <property type="entry name" value="Adenoviral Proteinase, Chain A"/>
    <property type="match status" value="1"/>
</dbReference>
<comment type="similarity">
    <text evidence="1">Belongs to the peptidase C48 family.</text>
</comment>
<dbReference type="GO" id="GO:0080090">
    <property type="term" value="P:regulation of primary metabolic process"/>
    <property type="evidence" value="ECO:0007669"/>
    <property type="project" value="UniProtKB-ARBA"/>
</dbReference>
<keyword evidence="4" id="KW-0788">Thiol protease</keyword>
<keyword evidence="2" id="KW-0645">Protease</keyword>
<protein>
    <recommendedName>
        <fullName evidence="6">Ubiquitin-like protease family profile domain-containing protein</fullName>
    </recommendedName>
</protein>
<dbReference type="PANTHER" id="PTHR12606:SF141">
    <property type="entry name" value="GH15225P-RELATED"/>
    <property type="match status" value="1"/>
</dbReference>
<evidence type="ECO:0000256" key="3">
    <source>
        <dbReference type="ARBA" id="ARBA00022801"/>
    </source>
</evidence>